<dbReference type="AlphaFoldDB" id="A0A1R1XSR5"/>
<accession>A0A1R1XSR5</accession>
<dbReference type="EMBL" id="LSSN01001975">
    <property type="protein sequence ID" value="OMJ17671.1"/>
    <property type="molecule type" value="Genomic_DNA"/>
</dbReference>
<dbReference type="Proteomes" id="UP000187283">
    <property type="component" value="Unassembled WGS sequence"/>
</dbReference>
<gene>
    <name evidence="2" type="ORF">AYI70_g5826</name>
    <name evidence="1" type="ORF">AYI70_g5976</name>
</gene>
<dbReference type="EMBL" id="LSSN01002047">
    <property type="protein sequence ID" value="OMJ17429.1"/>
    <property type="molecule type" value="Genomic_DNA"/>
</dbReference>
<keyword evidence="3" id="KW-1185">Reference proteome</keyword>
<dbReference type="OrthoDB" id="441210at2759"/>
<comment type="caution">
    <text evidence="2">The sequence shown here is derived from an EMBL/GenBank/DDBJ whole genome shotgun (WGS) entry which is preliminary data.</text>
</comment>
<evidence type="ECO:0000313" key="2">
    <source>
        <dbReference type="EMBL" id="OMJ17671.1"/>
    </source>
</evidence>
<organism evidence="2 3">
    <name type="scientific">Smittium culicis</name>
    <dbReference type="NCBI Taxonomy" id="133412"/>
    <lineage>
        <taxon>Eukaryota</taxon>
        <taxon>Fungi</taxon>
        <taxon>Fungi incertae sedis</taxon>
        <taxon>Zoopagomycota</taxon>
        <taxon>Kickxellomycotina</taxon>
        <taxon>Harpellomycetes</taxon>
        <taxon>Harpellales</taxon>
        <taxon>Legeriomycetaceae</taxon>
        <taxon>Smittium</taxon>
    </lineage>
</organism>
<evidence type="ECO:0000313" key="3">
    <source>
        <dbReference type="Proteomes" id="UP000187283"/>
    </source>
</evidence>
<evidence type="ECO:0000313" key="1">
    <source>
        <dbReference type="EMBL" id="OMJ17429.1"/>
    </source>
</evidence>
<sequence length="79" mass="8834">MVLAGQGPEVIMEVASRALAFWSSYDFSKQKQSITNLDSSAELVLNNSIQNSNSYKQNMSIINDYRIPFENKSQGILMA</sequence>
<protein>
    <submittedName>
        <fullName evidence="2">Uncharacterized protein</fullName>
    </submittedName>
</protein>
<reference evidence="2 3" key="1">
    <citation type="submission" date="2017-01" db="EMBL/GenBank/DDBJ databases">
        <authorList>
            <person name="Mah S.A."/>
            <person name="Swanson W.J."/>
            <person name="Moy G.W."/>
            <person name="Vacquier V.D."/>
        </authorList>
    </citation>
    <scope>NUCLEOTIDE SEQUENCE [LARGE SCALE GENOMIC DNA]</scope>
    <source>
        <strain evidence="2 3">GSMNP</strain>
    </source>
</reference>
<proteinExistence type="predicted"/>
<name>A0A1R1XSR5_9FUNG</name>